<evidence type="ECO:0000256" key="2">
    <source>
        <dbReference type="ARBA" id="ARBA00022643"/>
    </source>
</evidence>
<dbReference type="KEGG" id="malv:MALV_11440"/>
<name>A0A6N4UNJ7_9MYCO</name>
<accession>A0A6N4UNJ7</accession>
<dbReference type="EMBL" id="AP022565">
    <property type="protein sequence ID" value="BBX26019.1"/>
    <property type="molecule type" value="Genomic_DNA"/>
</dbReference>
<evidence type="ECO:0000259" key="5">
    <source>
        <dbReference type="Pfam" id="PF00296"/>
    </source>
</evidence>
<dbReference type="RefSeq" id="WP_163661863.1">
    <property type="nucleotide sequence ID" value="NZ_AP022565.1"/>
</dbReference>
<dbReference type="InterPro" id="IPR011251">
    <property type="entry name" value="Luciferase-like_dom"/>
</dbReference>
<keyword evidence="7" id="KW-1185">Reference proteome</keyword>
<dbReference type="PANTHER" id="PTHR42847">
    <property type="entry name" value="ALKANESULFONATE MONOOXYGENASE"/>
    <property type="match status" value="1"/>
</dbReference>
<organism evidence="6 7">
    <name type="scientific">Mycolicibacterium alvei</name>
    <dbReference type="NCBI Taxonomy" id="67081"/>
    <lineage>
        <taxon>Bacteria</taxon>
        <taxon>Bacillati</taxon>
        <taxon>Actinomycetota</taxon>
        <taxon>Actinomycetes</taxon>
        <taxon>Mycobacteriales</taxon>
        <taxon>Mycobacteriaceae</taxon>
        <taxon>Mycolicibacterium</taxon>
    </lineage>
</organism>
<dbReference type="SUPFAM" id="SSF51679">
    <property type="entry name" value="Bacterial luciferase-like"/>
    <property type="match status" value="1"/>
</dbReference>
<evidence type="ECO:0000256" key="3">
    <source>
        <dbReference type="ARBA" id="ARBA00023002"/>
    </source>
</evidence>
<keyword evidence="1" id="KW-0285">Flavoprotein</keyword>
<dbReference type="GO" id="GO:0008726">
    <property type="term" value="F:alkanesulfonate monooxygenase activity"/>
    <property type="evidence" value="ECO:0007669"/>
    <property type="project" value="TreeGrafter"/>
</dbReference>
<dbReference type="PANTHER" id="PTHR42847:SF4">
    <property type="entry name" value="ALKANESULFONATE MONOOXYGENASE-RELATED"/>
    <property type="match status" value="1"/>
</dbReference>
<evidence type="ECO:0000256" key="4">
    <source>
        <dbReference type="ARBA" id="ARBA00023033"/>
    </source>
</evidence>
<gene>
    <name evidence="6" type="ORF">MALV_11440</name>
</gene>
<keyword evidence="2" id="KW-0288">FMN</keyword>
<dbReference type="GO" id="GO:0046306">
    <property type="term" value="P:alkanesulfonate catabolic process"/>
    <property type="evidence" value="ECO:0007669"/>
    <property type="project" value="TreeGrafter"/>
</dbReference>
<dbReference type="InterPro" id="IPR050172">
    <property type="entry name" value="SsuD_RutA_monooxygenase"/>
</dbReference>
<feature type="domain" description="Luciferase-like" evidence="5">
    <location>
        <begin position="16"/>
        <end position="181"/>
    </location>
</feature>
<protein>
    <recommendedName>
        <fullName evidence="5">Luciferase-like domain-containing protein</fullName>
    </recommendedName>
</protein>
<keyword evidence="3" id="KW-0560">Oxidoreductase</keyword>
<dbReference type="Pfam" id="PF00296">
    <property type="entry name" value="Bac_luciferase"/>
    <property type="match status" value="1"/>
</dbReference>
<keyword evidence="4" id="KW-0503">Monooxygenase</keyword>
<evidence type="ECO:0000313" key="6">
    <source>
        <dbReference type="EMBL" id="BBX26019.1"/>
    </source>
</evidence>
<proteinExistence type="predicted"/>
<evidence type="ECO:0000256" key="1">
    <source>
        <dbReference type="ARBA" id="ARBA00022630"/>
    </source>
</evidence>
<dbReference type="Proteomes" id="UP000466906">
    <property type="component" value="Chromosome"/>
</dbReference>
<reference evidence="6 7" key="1">
    <citation type="journal article" date="2019" name="Emerg. Microbes Infect.">
        <title>Comprehensive subspecies identification of 175 nontuberculous mycobacteria species based on 7547 genomic profiles.</title>
        <authorList>
            <person name="Matsumoto Y."/>
            <person name="Kinjo T."/>
            <person name="Motooka D."/>
            <person name="Nabeya D."/>
            <person name="Jung N."/>
            <person name="Uechi K."/>
            <person name="Horii T."/>
            <person name="Iida T."/>
            <person name="Fujita J."/>
            <person name="Nakamura S."/>
        </authorList>
    </citation>
    <scope>NUCLEOTIDE SEQUENCE [LARGE SCALE GENOMIC DNA]</scope>
    <source>
        <strain evidence="6 7">JCM 12272</strain>
    </source>
</reference>
<evidence type="ECO:0000313" key="7">
    <source>
        <dbReference type="Proteomes" id="UP000466906"/>
    </source>
</evidence>
<dbReference type="InterPro" id="IPR036661">
    <property type="entry name" value="Luciferase-like_sf"/>
</dbReference>
<dbReference type="AlphaFoldDB" id="A0A6N4UNJ7"/>
<sequence>MSEWFLFLPQVRLGVDGIVERARVAEASGFDGIAFIDHLEAPGATHQSLWEAMTVATWVAARTERLRIGHLVLCDAFRHPAVLAKQAVTLSEASGGRFELGLGSGSWPQEFERFGIESGDAAARVRRLGENLELLHQFWGEHERGQVPRPSHPIPLVLGGTGKRMMDLVRAHADWWNIPSHQLDRLPALLPTVGTARVSLQQMVGFVGRDADRTAVTERSARLFGHLGDGLVCGDAAELTAHFAGLSAQGVERFYVWFADFAAPQTISEFAETVINA</sequence>
<dbReference type="Gene3D" id="3.20.20.30">
    <property type="entry name" value="Luciferase-like domain"/>
    <property type="match status" value="1"/>
</dbReference>